<comment type="caution">
    <text evidence="1">The sequence shown here is derived from an EMBL/GenBank/DDBJ whole genome shotgun (WGS) entry which is preliminary data.</text>
</comment>
<dbReference type="AlphaFoldDB" id="A0ABD1TJL1"/>
<evidence type="ECO:0000313" key="2">
    <source>
        <dbReference type="Proteomes" id="UP001604336"/>
    </source>
</evidence>
<name>A0ABD1TJL1_9LAMI</name>
<organism evidence="1 2">
    <name type="scientific">Abeliophyllum distichum</name>
    <dbReference type="NCBI Taxonomy" id="126358"/>
    <lineage>
        <taxon>Eukaryota</taxon>
        <taxon>Viridiplantae</taxon>
        <taxon>Streptophyta</taxon>
        <taxon>Embryophyta</taxon>
        <taxon>Tracheophyta</taxon>
        <taxon>Spermatophyta</taxon>
        <taxon>Magnoliopsida</taxon>
        <taxon>eudicotyledons</taxon>
        <taxon>Gunneridae</taxon>
        <taxon>Pentapetalae</taxon>
        <taxon>asterids</taxon>
        <taxon>lamiids</taxon>
        <taxon>Lamiales</taxon>
        <taxon>Oleaceae</taxon>
        <taxon>Forsythieae</taxon>
        <taxon>Abeliophyllum</taxon>
    </lineage>
</organism>
<gene>
    <name evidence="1" type="ORF">Adt_18522</name>
</gene>
<dbReference type="Proteomes" id="UP001604336">
    <property type="component" value="Unassembled WGS sequence"/>
</dbReference>
<accession>A0ABD1TJL1</accession>
<reference evidence="2" key="1">
    <citation type="submission" date="2024-07" db="EMBL/GenBank/DDBJ databases">
        <title>Two chromosome-level genome assemblies of Korean endemic species Abeliophyllum distichum and Forsythia ovata (Oleaceae).</title>
        <authorList>
            <person name="Jang H."/>
        </authorList>
    </citation>
    <scope>NUCLEOTIDE SEQUENCE [LARGE SCALE GENOMIC DNA]</scope>
</reference>
<evidence type="ECO:0000313" key="1">
    <source>
        <dbReference type="EMBL" id="KAL2512922.1"/>
    </source>
</evidence>
<dbReference type="EMBL" id="JBFOLK010000005">
    <property type="protein sequence ID" value="KAL2512922.1"/>
    <property type="molecule type" value="Genomic_DNA"/>
</dbReference>
<keyword evidence="2" id="KW-1185">Reference proteome</keyword>
<sequence>MGISCGRLQLILEELLEVEQSRTEHGLVFSFFPQSHGLWKMPRGKGRLEWLGKTWGRDENGDFLWKITELILEELLEVQQSRTDRAFRLVFSFFSQSDGFWKISRTNAARERKFTRVLLYFPKINGMRIYMP</sequence>
<proteinExistence type="predicted"/>
<protein>
    <submittedName>
        <fullName evidence="1">Uncharacterized protein</fullName>
    </submittedName>
</protein>